<dbReference type="SUPFAM" id="SSF57184">
    <property type="entry name" value="Growth factor receptor domain"/>
    <property type="match status" value="1"/>
</dbReference>
<organism evidence="4 5">
    <name type="scientific">Ooceraea biroi</name>
    <name type="common">Clonal raider ant</name>
    <name type="synonym">Cerapachys biroi</name>
    <dbReference type="NCBI Taxonomy" id="2015173"/>
    <lineage>
        <taxon>Eukaryota</taxon>
        <taxon>Metazoa</taxon>
        <taxon>Ecdysozoa</taxon>
        <taxon>Arthropoda</taxon>
        <taxon>Hexapoda</taxon>
        <taxon>Insecta</taxon>
        <taxon>Pterygota</taxon>
        <taxon>Neoptera</taxon>
        <taxon>Endopterygota</taxon>
        <taxon>Hymenoptera</taxon>
        <taxon>Apocrita</taxon>
        <taxon>Aculeata</taxon>
        <taxon>Formicoidea</taxon>
        <taxon>Formicidae</taxon>
        <taxon>Dorylinae</taxon>
        <taxon>Ooceraea</taxon>
    </lineage>
</organism>
<protein>
    <submittedName>
        <fullName evidence="4">Neurogenic locus notch protein-like protein</fullName>
    </submittedName>
</protein>
<feature type="signal peptide" evidence="2">
    <location>
        <begin position="1"/>
        <end position="18"/>
    </location>
</feature>
<accession>A0A026WUU9</accession>
<feature type="domain" description="EGF-like" evidence="3">
    <location>
        <begin position="32"/>
        <end position="66"/>
    </location>
</feature>
<keyword evidence="2" id="KW-0732">Signal</keyword>
<dbReference type="PROSITE" id="PS01186">
    <property type="entry name" value="EGF_2"/>
    <property type="match status" value="1"/>
</dbReference>
<evidence type="ECO:0000313" key="4">
    <source>
        <dbReference type="EMBL" id="EZA59825.1"/>
    </source>
</evidence>
<dbReference type="Gene3D" id="2.10.25.10">
    <property type="entry name" value="Laminin"/>
    <property type="match status" value="2"/>
</dbReference>
<keyword evidence="1" id="KW-0245">EGF-like domain</keyword>
<evidence type="ECO:0000259" key="3">
    <source>
        <dbReference type="PROSITE" id="PS50026"/>
    </source>
</evidence>
<reference evidence="4 5" key="1">
    <citation type="journal article" date="2014" name="Curr. Biol.">
        <title>The genome of the clonal raider ant Cerapachys biroi.</title>
        <authorList>
            <person name="Oxley P.R."/>
            <person name="Ji L."/>
            <person name="Fetter-Pruneda I."/>
            <person name="McKenzie S.K."/>
            <person name="Li C."/>
            <person name="Hu H."/>
            <person name="Zhang G."/>
            <person name="Kronauer D.J."/>
        </authorList>
    </citation>
    <scope>NUCLEOTIDE SEQUENCE [LARGE SCALE GENOMIC DNA]</scope>
</reference>
<sequence>MRVTRVFLLLLLVASSRCMCSSGYTGQNCESDYIPCNPSPCENGASCHQLSEHEYECICPDGKYCAFLSLISRYKIAAMDPADPAET</sequence>
<dbReference type="InterPro" id="IPR000742">
    <property type="entry name" value="EGF"/>
</dbReference>
<dbReference type="AlphaFoldDB" id="A0A026WUU9"/>
<dbReference type="EMBL" id="KK107088">
    <property type="protein sequence ID" value="EZA59825.1"/>
    <property type="molecule type" value="Genomic_DNA"/>
</dbReference>
<evidence type="ECO:0000256" key="2">
    <source>
        <dbReference type="SAM" id="SignalP"/>
    </source>
</evidence>
<dbReference type="PROSITE" id="PS50026">
    <property type="entry name" value="EGF_3"/>
    <property type="match status" value="1"/>
</dbReference>
<dbReference type="Proteomes" id="UP000053097">
    <property type="component" value="Unassembled WGS sequence"/>
</dbReference>
<dbReference type="InterPro" id="IPR009030">
    <property type="entry name" value="Growth_fac_rcpt_cys_sf"/>
</dbReference>
<evidence type="ECO:0000313" key="5">
    <source>
        <dbReference type="Proteomes" id="UP000053097"/>
    </source>
</evidence>
<dbReference type="Pfam" id="PF00008">
    <property type="entry name" value="EGF"/>
    <property type="match status" value="1"/>
</dbReference>
<keyword evidence="5" id="KW-1185">Reference proteome</keyword>
<feature type="chain" id="PRO_5001541371" evidence="2">
    <location>
        <begin position="19"/>
        <end position="87"/>
    </location>
</feature>
<proteinExistence type="predicted"/>
<dbReference type="STRING" id="2015173.A0A026WUU9"/>
<gene>
    <name evidence="4" type="ORF">X777_14397</name>
</gene>
<comment type="caution">
    <text evidence="1">Lacks conserved residue(s) required for the propagation of feature annotation.</text>
</comment>
<evidence type="ECO:0000256" key="1">
    <source>
        <dbReference type="PROSITE-ProRule" id="PRU00076"/>
    </source>
</evidence>
<name>A0A026WUU9_OOCBI</name>